<reference evidence="1 2" key="1">
    <citation type="journal article" date="2022" name="New Phytol.">
        <title>Ecological generalism drives hyperdiversity of secondary metabolite gene clusters in xylarialean endophytes.</title>
        <authorList>
            <person name="Franco M.E.E."/>
            <person name="Wisecaver J.H."/>
            <person name="Arnold A.E."/>
            <person name="Ju Y.M."/>
            <person name="Slot J.C."/>
            <person name="Ahrendt S."/>
            <person name="Moore L.P."/>
            <person name="Eastman K.E."/>
            <person name="Scott K."/>
            <person name="Konkel Z."/>
            <person name="Mondo S.J."/>
            <person name="Kuo A."/>
            <person name="Hayes R.D."/>
            <person name="Haridas S."/>
            <person name="Andreopoulos B."/>
            <person name="Riley R."/>
            <person name="LaButti K."/>
            <person name="Pangilinan J."/>
            <person name="Lipzen A."/>
            <person name="Amirebrahimi M."/>
            <person name="Yan J."/>
            <person name="Adam C."/>
            <person name="Keymanesh K."/>
            <person name="Ng V."/>
            <person name="Louie K."/>
            <person name="Northen T."/>
            <person name="Drula E."/>
            <person name="Henrissat B."/>
            <person name="Hsieh H.M."/>
            <person name="Youens-Clark K."/>
            <person name="Lutzoni F."/>
            <person name="Miadlikowska J."/>
            <person name="Eastwood D.C."/>
            <person name="Hamelin R.C."/>
            <person name="Grigoriev I.V."/>
            <person name="U'Ren J.M."/>
        </authorList>
    </citation>
    <scope>NUCLEOTIDE SEQUENCE [LARGE SCALE GENOMIC DNA]</scope>
    <source>
        <strain evidence="1 2">ER1909</strain>
    </source>
</reference>
<proteinExistence type="predicted"/>
<organism evidence="1 2">
    <name type="scientific">Hypoxylon rubiginosum</name>
    <dbReference type="NCBI Taxonomy" id="110542"/>
    <lineage>
        <taxon>Eukaryota</taxon>
        <taxon>Fungi</taxon>
        <taxon>Dikarya</taxon>
        <taxon>Ascomycota</taxon>
        <taxon>Pezizomycotina</taxon>
        <taxon>Sordariomycetes</taxon>
        <taxon>Xylariomycetidae</taxon>
        <taxon>Xylariales</taxon>
        <taxon>Hypoxylaceae</taxon>
        <taxon>Hypoxylon</taxon>
    </lineage>
</organism>
<dbReference type="Proteomes" id="UP001497680">
    <property type="component" value="Unassembled WGS sequence"/>
</dbReference>
<evidence type="ECO:0000313" key="1">
    <source>
        <dbReference type="EMBL" id="KAI6091450.1"/>
    </source>
</evidence>
<gene>
    <name evidence="1" type="ORF">F4821DRAFT_226076</name>
</gene>
<protein>
    <submittedName>
        <fullName evidence="1">Uncharacterized protein</fullName>
    </submittedName>
</protein>
<evidence type="ECO:0000313" key="2">
    <source>
        <dbReference type="Proteomes" id="UP001497680"/>
    </source>
</evidence>
<keyword evidence="2" id="KW-1185">Reference proteome</keyword>
<dbReference type="EMBL" id="MU394286">
    <property type="protein sequence ID" value="KAI6091450.1"/>
    <property type="molecule type" value="Genomic_DNA"/>
</dbReference>
<sequence>MTNLHYLPFTFRGRNSQVCPPPSADITSKPIHAAESIEIKMPSFNPFTSVASRNACSLFEIRLENDFIVFRGNEHEASGQLLKGVLVLCLREHLKVEDVHLRLMGNCRVAWVDGKQTPSGIHNQKVDRTTTILRHTWPPFVGESTHHNTLAPGNYEWPFEMMLPGDTSESVEGLYQTGITYVLKATVSRGKLAKNLHSYKRFRIIRTLEPAALEFNHAMSVENIWPNKIEYSVVVPQKAVVFGSHIPLEMRFTPLLKGLEMGNITVKLIEIQEFSVQSYPVPAKSHKHDRDVTSWNFEVTREQHWHDNIEETGQEGWTVKKELPLPKRLSRCIQDCSVHGIKIRHKLKLTVALKNPDGHISELRASLPITIFISPNMPLDEEGNLVTHAPETASEVNESDSSSMAPPGYGMHVLDQLYEDVDPSGIMTPGAHSGVNSPFYAQSRAGSSENLSAMAHGVAVPPAALSSRLQNVSLDESRRNESYISNGSGSGATTPFTHPQDSEHAGDSSQVHSAQLSRQTSEEDHTGHAGHHTPPEHTEFPDLEQLSKVPSYTTATRTPLPRTPSYTGSIVLPDYQTAMSAPASPTRIVLTDPLATITEGPHAIEADANPSTRSRSASRTRQTNRHSMGGFNFFPGHAAVGGTDGERRLRLIQGRSG</sequence>
<accession>A0ACC0DGX7</accession>
<name>A0ACC0DGX7_9PEZI</name>
<comment type="caution">
    <text evidence="1">The sequence shown here is derived from an EMBL/GenBank/DDBJ whole genome shotgun (WGS) entry which is preliminary data.</text>
</comment>